<dbReference type="GO" id="GO:0000270">
    <property type="term" value="P:peptidoglycan metabolic process"/>
    <property type="evidence" value="ECO:0007669"/>
    <property type="project" value="TreeGrafter"/>
</dbReference>
<sequence length="335" mass="33816">MRALAIAAVATAAVGGAAVAALPVIDHSHVQTVATTIDPAELYNAAQKKFASGDVTGGLDGIRQTLAVAPADGDALALQAIWSEQAEDATTRDAALRRLGLVNPKLAATARAVISGVTAGAAIVPDTTPKDVRGKVAVVVLGFGLGKNGTMAAELVNRVTAGRAQAQATPTLPIVVSGGVPRAGITEAAAMQKWLVSNGVEANRIVAEGKSGSTVANAQNTAEILGAKGINDIVLITSPSHIRRAAADFGATGLRIVGTVTTATELDKYATPLKLSQQKGIRLEATRTARIPATHQVGVAVPDPLPDPGPGIIGEYVGPLLQQLLGSGSATEESP</sequence>
<dbReference type="STRING" id="1223545.GS4_05_02690"/>
<dbReference type="EMBL" id="BANX01000005">
    <property type="protein sequence ID" value="GAC67056.1"/>
    <property type="molecule type" value="Genomic_DNA"/>
</dbReference>
<dbReference type="InterPro" id="IPR014729">
    <property type="entry name" value="Rossmann-like_a/b/a_fold"/>
</dbReference>
<dbReference type="InterPro" id="IPR003848">
    <property type="entry name" value="DUF218"/>
</dbReference>
<keyword evidence="4" id="KW-1185">Reference proteome</keyword>
<dbReference type="eggNOG" id="COG1434">
    <property type="taxonomic scope" value="Bacteria"/>
</dbReference>
<accession>M0QFH3</accession>
<feature type="signal peptide" evidence="1">
    <location>
        <begin position="1"/>
        <end position="20"/>
    </location>
</feature>
<evidence type="ECO:0000313" key="3">
    <source>
        <dbReference type="EMBL" id="GAC67056.1"/>
    </source>
</evidence>
<evidence type="ECO:0000259" key="2">
    <source>
        <dbReference type="Pfam" id="PF02698"/>
    </source>
</evidence>
<name>M0QFH3_9ACTN</name>
<dbReference type="InterPro" id="IPR051599">
    <property type="entry name" value="Cell_Envelope_Assoc"/>
</dbReference>
<dbReference type="Pfam" id="PF02698">
    <property type="entry name" value="DUF218"/>
    <property type="match status" value="1"/>
</dbReference>
<dbReference type="Proteomes" id="UP000011666">
    <property type="component" value="Unassembled WGS sequence"/>
</dbReference>
<evidence type="ECO:0000256" key="1">
    <source>
        <dbReference type="SAM" id="SignalP"/>
    </source>
</evidence>
<dbReference type="RefSeq" id="WP_007617827.1">
    <property type="nucleotide sequence ID" value="NZ_BANX01000005.1"/>
</dbReference>
<dbReference type="AlphaFoldDB" id="M0QFH3"/>
<dbReference type="Gene3D" id="3.40.50.620">
    <property type="entry name" value="HUPs"/>
    <property type="match status" value="1"/>
</dbReference>
<keyword evidence="1" id="KW-0732">Signal</keyword>
<organism evidence="3 4">
    <name type="scientific">Gordonia soli NBRC 108243</name>
    <dbReference type="NCBI Taxonomy" id="1223545"/>
    <lineage>
        <taxon>Bacteria</taxon>
        <taxon>Bacillati</taxon>
        <taxon>Actinomycetota</taxon>
        <taxon>Actinomycetes</taxon>
        <taxon>Mycobacteriales</taxon>
        <taxon>Gordoniaceae</taxon>
        <taxon>Gordonia</taxon>
    </lineage>
</organism>
<dbReference type="PANTHER" id="PTHR30336:SF4">
    <property type="entry name" value="ENVELOPE BIOGENESIS FACTOR ELYC"/>
    <property type="match status" value="1"/>
</dbReference>
<feature type="domain" description="DUF218" evidence="2">
    <location>
        <begin position="137"/>
        <end position="271"/>
    </location>
</feature>
<dbReference type="GO" id="GO:0043164">
    <property type="term" value="P:Gram-negative-bacterium-type cell wall biogenesis"/>
    <property type="evidence" value="ECO:0007669"/>
    <property type="project" value="TreeGrafter"/>
</dbReference>
<feature type="chain" id="PRO_5038387127" description="DUF218 domain-containing protein" evidence="1">
    <location>
        <begin position="21"/>
        <end position="335"/>
    </location>
</feature>
<dbReference type="CDD" id="cd06259">
    <property type="entry name" value="YdcF-like"/>
    <property type="match status" value="1"/>
</dbReference>
<evidence type="ECO:0000313" key="4">
    <source>
        <dbReference type="Proteomes" id="UP000011666"/>
    </source>
</evidence>
<reference evidence="3 4" key="1">
    <citation type="submission" date="2013-01" db="EMBL/GenBank/DDBJ databases">
        <title>Whole genome shotgun sequence of Gordonia soli NBRC 108243.</title>
        <authorList>
            <person name="Isaki-Nakamura S."/>
            <person name="Hosoyama A."/>
            <person name="Tsuchikane K."/>
            <person name="Ando Y."/>
            <person name="Baba S."/>
            <person name="Ohji S."/>
            <person name="Hamada M."/>
            <person name="Tamura T."/>
            <person name="Yamazoe A."/>
            <person name="Yamazaki S."/>
            <person name="Fujita N."/>
        </authorList>
    </citation>
    <scope>NUCLEOTIDE SEQUENCE [LARGE SCALE GENOMIC DNA]</scope>
    <source>
        <strain evidence="3 4">NBRC 108243</strain>
    </source>
</reference>
<comment type="caution">
    <text evidence="3">The sequence shown here is derived from an EMBL/GenBank/DDBJ whole genome shotgun (WGS) entry which is preliminary data.</text>
</comment>
<protein>
    <recommendedName>
        <fullName evidence="2">DUF218 domain-containing protein</fullName>
    </recommendedName>
</protein>
<dbReference type="PANTHER" id="PTHR30336">
    <property type="entry name" value="INNER MEMBRANE PROTEIN, PROBABLE PERMEASE"/>
    <property type="match status" value="1"/>
</dbReference>
<dbReference type="GO" id="GO:0005886">
    <property type="term" value="C:plasma membrane"/>
    <property type="evidence" value="ECO:0007669"/>
    <property type="project" value="TreeGrafter"/>
</dbReference>
<gene>
    <name evidence="3" type="ORF">GS4_05_02690</name>
</gene>
<proteinExistence type="predicted"/>